<proteinExistence type="predicted"/>
<feature type="transmembrane region" description="Helical" evidence="2">
    <location>
        <begin position="7"/>
        <end position="27"/>
    </location>
</feature>
<dbReference type="EMBL" id="FXTY01000002">
    <property type="protein sequence ID" value="SMP11015.1"/>
    <property type="molecule type" value="Genomic_DNA"/>
</dbReference>
<name>A0ABY1NIW0_9RHOB</name>
<keyword evidence="4" id="KW-1185">Reference proteome</keyword>
<keyword evidence="2" id="KW-0472">Membrane</keyword>
<sequence>MKTIKDLLIAMINATLILVAICLFFLWRLSATAERVVASFAQNLQIVQPLETKVEDLRSEVANLRSDLAGVSLESSALTAQATERLQTRANALQLELEGINSSLARLADTPETLMQTALDDVATRLSGRIGAVASCYAPETTPGASTPSE</sequence>
<keyword evidence="1" id="KW-0175">Coiled coil</keyword>
<evidence type="ECO:0000313" key="4">
    <source>
        <dbReference type="Proteomes" id="UP001157961"/>
    </source>
</evidence>
<accession>A0ABY1NIW0</accession>
<reference evidence="3 4" key="1">
    <citation type="submission" date="2017-05" db="EMBL/GenBank/DDBJ databases">
        <authorList>
            <person name="Varghese N."/>
            <person name="Submissions S."/>
        </authorList>
    </citation>
    <scope>NUCLEOTIDE SEQUENCE [LARGE SCALE GENOMIC DNA]</scope>
    <source>
        <strain evidence="3 4">DSM 29734</strain>
    </source>
</reference>
<keyword evidence="2" id="KW-0812">Transmembrane</keyword>
<protein>
    <submittedName>
        <fullName evidence="3">Uncharacterized protein</fullName>
    </submittedName>
</protein>
<feature type="coiled-coil region" evidence="1">
    <location>
        <begin position="47"/>
        <end position="74"/>
    </location>
</feature>
<evidence type="ECO:0000256" key="2">
    <source>
        <dbReference type="SAM" id="Phobius"/>
    </source>
</evidence>
<gene>
    <name evidence="3" type="ORF">SAMN06265373_102226</name>
</gene>
<dbReference type="Proteomes" id="UP001157961">
    <property type="component" value="Unassembled WGS sequence"/>
</dbReference>
<evidence type="ECO:0000313" key="3">
    <source>
        <dbReference type="EMBL" id="SMP11015.1"/>
    </source>
</evidence>
<comment type="caution">
    <text evidence="3">The sequence shown here is derived from an EMBL/GenBank/DDBJ whole genome shotgun (WGS) entry which is preliminary data.</text>
</comment>
<keyword evidence="2" id="KW-1133">Transmembrane helix</keyword>
<dbReference type="RefSeq" id="WP_283424984.1">
    <property type="nucleotide sequence ID" value="NZ_FXTY01000002.1"/>
</dbReference>
<dbReference type="SUPFAM" id="SSF161270">
    <property type="entry name" value="PspA lactotransferrin-binding region"/>
    <property type="match status" value="1"/>
</dbReference>
<evidence type="ECO:0000256" key="1">
    <source>
        <dbReference type="SAM" id="Coils"/>
    </source>
</evidence>
<organism evidence="3 4">
    <name type="scientific">Shimia sagamensis</name>
    <dbReference type="NCBI Taxonomy" id="1566352"/>
    <lineage>
        <taxon>Bacteria</taxon>
        <taxon>Pseudomonadati</taxon>
        <taxon>Pseudomonadota</taxon>
        <taxon>Alphaproteobacteria</taxon>
        <taxon>Rhodobacterales</taxon>
        <taxon>Roseobacteraceae</taxon>
    </lineage>
</organism>